<accession>A0A1M4X6E0</accession>
<keyword evidence="1" id="KW-0472">Membrane</keyword>
<feature type="transmembrane region" description="Helical" evidence="1">
    <location>
        <begin position="64"/>
        <end position="91"/>
    </location>
</feature>
<evidence type="ECO:0000313" key="3">
    <source>
        <dbReference type="Proteomes" id="UP000184088"/>
    </source>
</evidence>
<keyword evidence="1" id="KW-1133">Transmembrane helix</keyword>
<dbReference type="Proteomes" id="UP000184088">
    <property type="component" value="Unassembled WGS sequence"/>
</dbReference>
<feature type="transmembrane region" description="Helical" evidence="1">
    <location>
        <begin position="12"/>
        <end position="33"/>
    </location>
</feature>
<keyword evidence="3" id="KW-1185">Reference proteome</keyword>
<organism evidence="2 3">
    <name type="scientific">Caldanaerobius fijiensis DSM 17918</name>
    <dbReference type="NCBI Taxonomy" id="1121256"/>
    <lineage>
        <taxon>Bacteria</taxon>
        <taxon>Bacillati</taxon>
        <taxon>Bacillota</taxon>
        <taxon>Clostridia</taxon>
        <taxon>Thermoanaerobacterales</taxon>
        <taxon>Thermoanaerobacteraceae</taxon>
        <taxon>Caldanaerobius</taxon>
    </lineage>
</organism>
<gene>
    <name evidence="2" type="ORF">SAMN02746089_00961</name>
</gene>
<evidence type="ECO:0000256" key="1">
    <source>
        <dbReference type="SAM" id="Phobius"/>
    </source>
</evidence>
<protein>
    <submittedName>
        <fullName evidence="2">Uncharacterized protein</fullName>
    </submittedName>
</protein>
<sequence>MKNKYKNLNKHLLIICSIIILFTLYILLSFISFNQADGGFLLAGFLKFIKEFFNIWQSYPWLRIAVFCMVIGLSFYLGGAVIGVTTFSMFIDPIFSAFTKTELGQKLRNKNKRVYDMTLQGLSFLFNVIAICVVGVDLIKVPKTFFEMLKYGVELPFEFASIIEFCKKFLNITKSDAATEYVDNLIKDENNVTSIISVLLTFALLFSVVHIKVNNAKYEQTKNFYKYLLSAEMEHNMNLNKFEDFYLSYRKINWLIDKIYENESKIVNLEEYTERYLDLIDKIGYISDTQEAYETIKEFVGFVEKKFIEAKDRFKNLSFYEKTNYKLFNNESEEYKRYINTVVIMVETAREKNLEYLKIKNDEGYNWNNVEDLDKELYRYFIGLKRNLDSTNQLNESNIFSGQNELYLLSHNKEMLAILEDLTPGIKENFHYNGFEISYNFLTENALIKDKDTILDLQNVPYEFIIYLKDKSNNLSKEEKNKIANDFIMAIEKKEELTVRDLLDIIFLDMVSSDKNIRKKINALLDRVVAKQGYLINYAIEGIVLDLKDLFINFNIDLLTNDSYDPYQRDRYSRMIDLLKGKNNTLSREYLQFYLNIYDTIKIRFKTYFEQLRADLYRSDIEDIDKYRKCYEKYRESLKYFTDFVMPYNVY</sequence>
<proteinExistence type="predicted"/>
<feature type="transmembrane region" description="Helical" evidence="1">
    <location>
        <begin position="117"/>
        <end position="139"/>
    </location>
</feature>
<dbReference type="STRING" id="1121256.SAMN02746089_00961"/>
<reference evidence="2 3" key="1">
    <citation type="submission" date="2016-11" db="EMBL/GenBank/DDBJ databases">
        <authorList>
            <person name="Jaros S."/>
            <person name="Januszkiewicz K."/>
            <person name="Wedrychowicz H."/>
        </authorList>
    </citation>
    <scope>NUCLEOTIDE SEQUENCE [LARGE SCALE GENOMIC DNA]</scope>
    <source>
        <strain evidence="2 3">DSM 17918</strain>
    </source>
</reference>
<dbReference type="RefSeq" id="WP_073342204.1">
    <property type="nucleotide sequence ID" value="NZ_FQVH01000007.1"/>
</dbReference>
<evidence type="ECO:0000313" key="2">
    <source>
        <dbReference type="EMBL" id="SHE89041.1"/>
    </source>
</evidence>
<keyword evidence="1" id="KW-0812">Transmembrane</keyword>
<dbReference type="AlphaFoldDB" id="A0A1M4X6E0"/>
<dbReference type="EMBL" id="FQVH01000007">
    <property type="protein sequence ID" value="SHE89041.1"/>
    <property type="molecule type" value="Genomic_DNA"/>
</dbReference>
<name>A0A1M4X6E0_9THEO</name>